<dbReference type="EMBL" id="CP157355">
    <property type="protein sequence ID" value="XBL99385.1"/>
    <property type="molecule type" value="Genomic_DNA"/>
</dbReference>
<dbReference type="EC" id="3.1.3.48" evidence="2"/>
<comment type="similarity">
    <text evidence="1">Belongs to the metallo-dependent hydrolases superfamily. CpsB/CapC family.</text>
</comment>
<dbReference type="PIRSF" id="PIRSF016557">
    <property type="entry name" value="Caps_synth_CpsB"/>
    <property type="match status" value="1"/>
</dbReference>
<dbReference type="PANTHER" id="PTHR39181:SF1">
    <property type="entry name" value="TYROSINE-PROTEIN PHOSPHATASE YWQE"/>
    <property type="match status" value="1"/>
</dbReference>
<organism evidence="5">
    <name type="scientific">Chitinibacter mangrovi</name>
    <dbReference type="NCBI Taxonomy" id="3153927"/>
    <lineage>
        <taxon>Bacteria</taxon>
        <taxon>Pseudomonadati</taxon>
        <taxon>Pseudomonadota</taxon>
        <taxon>Betaproteobacteria</taxon>
        <taxon>Neisseriales</taxon>
        <taxon>Chitinibacteraceae</taxon>
        <taxon>Chitinibacter</taxon>
    </lineage>
</organism>
<dbReference type="SUPFAM" id="SSF89550">
    <property type="entry name" value="PHP domain-like"/>
    <property type="match status" value="1"/>
</dbReference>
<dbReference type="RefSeq" id="WP_348943814.1">
    <property type="nucleotide sequence ID" value="NZ_CP157355.1"/>
</dbReference>
<dbReference type="Gene3D" id="3.20.20.140">
    <property type="entry name" value="Metal-dependent hydrolases"/>
    <property type="match status" value="1"/>
</dbReference>
<accession>A0AAU7F6B5</accession>
<dbReference type="InterPro" id="IPR016195">
    <property type="entry name" value="Pol/histidinol_Pase-like"/>
</dbReference>
<keyword evidence="3 5" id="KW-0378">Hydrolase</keyword>
<comment type="catalytic activity">
    <reaction evidence="4">
        <text>O-phospho-L-tyrosyl-[protein] + H2O = L-tyrosyl-[protein] + phosphate</text>
        <dbReference type="Rhea" id="RHEA:10684"/>
        <dbReference type="Rhea" id="RHEA-COMP:10136"/>
        <dbReference type="Rhea" id="RHEA-COMP:20101"/>
        <dbReference type="ChEBI" id="CHEBI:15377"/>
        <dbReference type="ChEBI" id="CHEBI:43474"/>
        <dbReference type="ChEBI" id="CHEBI:46858"/>
        <dbReference type="ChEBI" id="CHEBI:61978"/>
        <dbReference type="EC" id="3.1.3.48"/>
    </reaction>
</comment>
<gene>
    <name evidence="5" type="ORF">ABHF33_09915</name>
</gene>
<dbReference type="KEGG" id="cmav:ABHF33_09915"/>
<proteinExistence type="inferred from homology"/>
<dbReference type="AlphaFoldDB" id="A0AAU7F6B5"/>
<dbReference type="PANTHER" id="PTHR39181">
    <property type="entry name" value="TYROSINE-PROTEIN PHOSPHATASE YWQE"/>
    <property type="match status" value="1"/>
</dbReference>
<evidence type="ECO:0000256" key="4">
    <source>
        <dbReference type="ARBA" id="ARBA00051722"/>
    </source>
</evidence>
<name>A0AAU7F6B5_9NEIS</name>
<dbReference type="InterPro" id="IPR016667">
    <property type="entry name" value="Caps_polysacc_synth_CpsB/CapC"/>
</dbReference>
<evidence type="ECO:0000256" key="1">
    <source>
        <dbReference type="ARBA" id="ARBA00005750"/>
    </source>
</evidence>
<evidence type="ECO:0000256" key="3">
    <source>
        <dbReference type="ARBA" id="ARBA00022801"/>
    </source>
</evidence>
<sequence>MIDLHCHILPGIDDGPSNMEAALSLAALAVANGIHTAVLTPHIYPARWNNQQTQLRCELEIFQLHLNSRRIPLQIRLGGEVRLGEDILPLLERDEIPYLGEVDGMKIMLLEFPDKLVPVGNEQLVRHFLQRGIRPLIAHPERNLAIQAKPDKLQALLDLGCWLQITAGSLLGQFGRSAKKTAELLMDNDWVYAMASDCHNADYRPPNLQQGHAAVCALHGQDYADMLVIDNPQRIIGNPA</sequence>
<protein>
    <recommendedName>
        <fullName evidence="2">protein-tyrosine-phosphatase</fullName>
        <ecNumber evidence="2">3.1.3.48</ecNumber>
    </recommendedName>
</protein>
<dbReference type="GO" id="GO:0030145">
    <property type="term" value="F:manganese ion binding"/>
    <property type="evidence" value="ECO:0007669"/>
    <property type="project" value="InterPro"/>
</dbReference>
<dbReference type="Pfam" id="PF19567">
    <property type="entry name" value="CpsB_CapC"/>
    <property type="match status" value="1"/>
</dbReference>
<dbReference type="GO" id="GO:0004725">
    <property type="term" value="F:protein tyrosine phosphatase activity"/>
    <property type="evidence" value="ECO:0007669"/>
    <property type="project" value="UniProtKB-EC"/>
</dbReference>
<evidence type="ECO:0000313" key="5">
    <source>
        <dbReference type="EMBL" id="XBL99385.1"/>
    </source>
</evidence>
<evidence type="ECO:0000256" key="2">
    <source>
        <dbReference type="ARBA" id="ARBA00013064"/>
    </source>
</evidence>
<reference evidence="5" key="1">
    <citation type="submission" date="2024-05" db="EMBL/GenBank/DDBJ databases">
        <authorList>
            <person name="Yang L."/>
            <person name="Pan L."/>
        </authorList>
    </citation>
    <scope>NUCLEOTIDE SEQUENCE</scope>
    <source>
        <strain evidence="5">FCG-7</strain>
    </source>
</reference>